<dbReference type="InterPro" id="IPR036249">
    <property type="entry name" value="Thioredoxin-like_sf"/>
</dbReference>
<dbReference type="PROSITE" id="PS51257">
    <property type="entry name" value="PROKAR_LIPOPROTEIN"/>
    <property type="match status" value="1"/>
</dbReference>
<dbReference type="Pfam" id="PF13462">
    <property type="entry name" value="Thioredoxin_4"/>
    <property type="match status" value="1"/>
</dbReference>
<name>A0ABP5MHC1_9MICO</name>
<accession>A0ABP5MHC1</accession>
<proteinExistence type="predicted"/>
<organism evidence="3 4">
    <name type="scientific">Agrococcus versicolor</name>
    <dbReference type="NCBI Taxonomy" id="501482"/>
    <lineage>
        <taxon>Bacteria</taxon>
        <taxon>Bacillati</taxon>
        <taxon>Actinomycetota</taxon>
        <taxon>Actinomycetes</taxon>
        <taxon>Micrococcales</taxon>
        <taxon>Microbacteriaceae</taxon>
        <taxon>Agrococcus</taxon>
    </lineage>
</organism>
<protein>
    <recommendedName>
        <fullName evidence="2">Thioredoxin-like fold domain-containing protein</fullName>
    </recommendedName>
</protein>
<dbReference type="EMBL" id="BAAAQT010000006">
    <property type="protein sequence ID" value="GAA2174040.1"/>
    <property type="molecule type" value="Genomic_DNA"/>
</dbReference>
<evidence type="ECO:0000256" key="1">
    <source>
        <dbReference type="SAM" id="SignalP"/>
    </source>
</evidence>
<evidence type="ECO:0000259" key="2">
    <source>
        <dbReference type="Pfam" id="PF13462"/>
    </source>
</evidence>
<dbReference type="Gene3D" id="3.40.30.10">
    <property type="entry name" value="Glutaredoxin"/>
    <property type="match status" value="1"/>
</dbReference>
<reference evidence="4" key="1">
    <citation type="journal article" date="2019" name="Int. J. Syst. Evol. Microbiol.">
        <title>The Global Catalogue of Microorganisms (GCM) 10K type strain sequencing project: providing services to taxonomists for standard genome sequencing and annotation.</title>
        <authorList>
            <consortium name="The Broad Institute Genomics Platform"/>
            <consortium name="The Broad Institute Genome Sequencing Center for Infectious Disease"/>
            <person name="Wu L."/>
            <person name="Ma J."/>
        </authorList>
    </citation>
    <scope>NUCLEOTIDE SEQUENCE [LARGE SCALE GENOMIC DNA]</scope>
    <source>
        <strain evidence="4">JCM 16026</strain>
    </source>
</reference>
<comment type="caution">
    <text evidence="3">The sequence shown here is derived from an EMBL/GenBank/DDBJ whole genome shotgun (WGS) entry which is preliminary data.</text>
</comment>
<feature type="chain" id="PRO_5047085217" description="Thioredoxin-like fold domain-containing protein" evidence="1">
    <location>
        <begin position="23"/>
        <end position="321"/>
    </location>
</feature>
<dbReference type="Proteomes" id="UP001501599">
    <property type="component" value="Unassembled WGS sequence"/>
</dbReference>
<feature type="signal peptide" evidence="1">
    <location>
        <begin position="1"/>
        <end position="22"/>
    </location>
</feature>
<dbReference type="InterPro" id="IPR012336">
    <property type="entry name" value="Thioredoxin-like_fold"/>
</dbReference>
<keyword evidence="4" id="KW-1185">Reference proteome</keyword>
<dbReference type="RefSeq" id="WP_344342886.1">
    <property type="nucleotide sequence ID" value="NZ_BAAAQT010000006.1"/>
</dbReference>
<evidence type="ECO:0000313" key="4">
    <source>
        <dbReference type="Proteomes" id="UP001501599"/>
    </source>
</evidence>
<sequence length="321" mass="32724">MRARTWVAGCAALLALTGCAQQAERAEPQTLGELSAAYLDAGGACDDLVEQYRATDDDPAVATCGTDTVLTMATDDEQAARLRTGALLRGEPVLASGRWLVQDPDLVELQPALGGEVVALEPADGPANLADALVVDATGVVAQDPVAADGEPGPVPAEGTTITIVVDPTCEYCGRFEAANREQLAAWAADGTATIVYRPVALDDTLESGYAASLGVGAVACVADADPDAALALLQALLEQGVDLDAEAVVALADEASAGAGDCVAEGDFAWWTRQATERALQDPLPDGEPLRGVPSIYVGDRLFAGDVGDAAAFAAFVAEG</sequence>
<gene>
    <name evidence="3" type="ORF">GCM10009846_18430</name>
</gene>
<evidence type="ECO:0000313" key="3">
    <source>
        <dbReference type="EMBL" id="GAA2174040.1"/>
    </source>
</evidence>
<keyword evidence="1" id="KW-0732">Signal</keyword>
<feature type="domain" description="Thioredoxin-like fold" evidence="2">
    <location>
        <begin position="161"/>
        <end position="308"/>
    </location>
</feature>
<dbReference type="SUPFAM" id="SSF52833">
    <property type="entry name" value="Thioredoxin-like"/>
    <property type="match status" value="1"/>
</dbReference>